<dbReference type="CDD" id="cd00293">
    <property type="entry name" value="USP-like"/>
    <property type="match status" value="1"/>
</dbReference>
<proteinExistence type="inferred from homology"/>
<evidence type="ECO:0000256" key="1">
    <source>
        <dbReference type="ARBA" id="ARBA00008791"/>
    </source>
</evidence>
<gene>
    <name evidence="3" type="ORF">E8K88_08765</name>
</gene>
<comment type="similarity">
    <text evidence="1">Belongs to the universal stress protein A family.</text>
</comment>
<dbReference type="PIRSF" id="PIRSF006276">
    <property type="entry name" value="UspA"/>
    <property type="match status" value="1"/>
</dbReference>
<evidence type="ECO:0000313" key="4">
    <source>
        <dbReference type="Proteomes" id="UP000306236"/>
    </source>
</evidence>
<dbReference type="OrthoDB" id="5295044at2"/>
<dbReference type="PANTHER" id="PTHR46268">
    <property type="entry name" value="STRESS RESPONSE PROTEIN NHAX"/>
    <property type="match status" value="1"/>
</dbReference>
<dbReference type="PANTHER" id="PTHR46268:SF6">
    <property type="entry name" value="UNIVERSAL STRESS PROTEIN UP12"/>
    <property type="match status" value="1"/>
</dbReference>
<dbReference type="PRINTS" id="PR01438">
    <property type="entry name" value="UNVRSLSTRESS"/>
</dbReference>
<accession>A0A4S5BRU6</accession>
<dbReference type="AlphaFoldDB" id="A0A4S5BRU6"/>
<evidence type="ECO:0000313" key="3">
    <source>
        <dbReference type="EMBL" id="THJ33741.1"/>
    </source>
</evidence>
<keyword evidence="4" id="KW-1185">Reference proteome</keyword>
<protein>
    <submittedName>
        <fullName evidence="3">Universal stress protein</fullName>
    </submittedName>
</protein>
<sequence>MPNYAHIMVPIDGTETSFCAVHHAKAIAKAFGSSVLVLYVVDPYPFTGIGTDLAYGQAQYVAESSEQAQQALQQARTLLEADNIPVETLSLEGSIVQNTISQVVQERDISLIIMASHGRSGLEKFLLGSTTDRVLGSVHVPVLVVRHADSANTAAKKPEPPSIPPTLL</sequence>
<evidence type="ECO:0000259" key="2">
    <source>
        <dbReference type="Pfam" id="PF00582"/>
    </source>
</evidence>
<feature type="domain" description="UspA" evidence="2">
    <location>
        <begin position="4"/>
        <end position="146"/>
    </location>
</feature>
<dbReference type="EMBL" id="SSWX01000009">
    <property type="protein sequence ID" value="THJ33741.1"/>
    <property type="molecule type" value="Genomic_DNA"/>
</dbReference>
<name>A0A4S5BRU6_9BURK</name>
<dbReference type="InterPro" id="IPR006015">
    <property type="entry name" value="Universal_stress_UspA"/>
</dbReference>
<dbReference type="InterPro" id="IPR006016">
    <property type="entry name" value="UspA"/>
</dbReference>
<dbReference type="RefSeq" id="WP_136406276.1">
    <property type="nucleotide sequence ID" value="NZ_JARXRQ010000010.1"/>
</dbReference>
<dbReference type="Gene3D" id="3.40.50.620">
    <property type="entry name" value="HUPs"/>
    <property type="match status" value="1"/>
</dbReference>
<dbReference type="Proteomes" id="UP000306236">
    <property type="component" value="Unassembled WGS sequence"/>
</dbReference>
<organism evidence="3 4">
    <name type="scientific">Lampropedia aestuarii</name>
    <dbReference type="NCBI Taxonomy" id="2562762"/>
    <lineage>
        <taxon>Bacteria</taxon>
        <taxon>Pseudomonadati</taxon>
        <taxon>Pseudomonadota</taxon>
        <taxon>Betaproteobacteria</taxon>
        <taxon>Burkholderiales</taxon>
        <taxon>Comamonadaceae</taxon>
        <taxon>Lampropedia</taxon>
    </lineage>
</organism>
<dbReference type="SUPFAM" id="SSF52402">
    <property type="entry name" value="Adenine nucleotide alpha hydrolases-like"/>
    <property type="match status" value="1"/>
</dbReference>
<reference evidence="3 4" key="1">
    <citation type="submission" date="2019-04" db="EMBL/GenBank/DDBJ databases">
        <title>Lampropedia sp YIM MLB12 draf genome.</title>
        <authorList>
            <person name="Wang Y.-X."/>
        </authorList>
    </citation>
    <scope>NUCLEOTIDE SEQUENCE [LARGE SCALE GENOMIC DNA]</scope>
    <source>
        <strain evidence="3 4">YIM MLB12</strain>
    </source>
</reference>
<dbReference type="InterPro" id="IPR014729">
    <property type="entry name" value="Rossmann-like_a/b/a_fold"/>
</dbReference>
<dbReference type="Pfam" id="PF00582">
    <property type="entry name" value="Usp"/>
    <property type="match status" value="1"/>
</dbReference>
<comment type="caution">
    <text evidence="3">The sequence shown here is derived from an EMBL/GenBank/DDBJ whole genome shotgun (WGS) entry which is preliminary data.</text>
</comment>